<dbReference type="FunFam" id="3.40.630.30:FF:000001">
    <property type="entry name" value="Histone acetyltransferase"/>
    <property type="match status" value="1"/>
</dbReference>
<gene>
    <name evidence="21" type="primary">KAT6B</name>
    <name evidence="21" type="ORF">SK128_013834</name>
</gene>
<dbReference type="InterPro" id="IPR040706">
    <property type="entry name" value="Zf-MYST"/>
</dbReference>
<sequence>MGPKNKDHGGGGGGGGGDGSPVSFDVWRQRILSAIAKIRSQKQRPNLERITQAMRQWPPDVVITNLQAQVDAGSVLYLEKRGVESYADPRNPPMRIGRVSTRTPTASSRAADLVGKVVRAVRDLMGEESSEGATLKDVLVKLEGQLGNCEDKGTLVRHAIKRAIHRGFLKQNDQNKLFLGTEAPKKKALGRPPLAELPQKLAAPLPSGSVPQQNNTMPICCECLGTEKCVDGGFMHCPSCGTSVHPKCLRLDPAASVRLQKQGWVCDDCKTCHTCHKFASEVLGSLIMCSTCDNGYHLSCLTPPTEQRPGSHWSCSNCQSNSNHSNTASPSGSMHSEMGVNNGSASSRKGRGRSRKGLPESTRKRLYSTSSSSSRSRSASQRQKRNEGDTQPKDPHSSSDESDADSKSSLEKKGQKMPRPPGVTDRDMEMFRKAQEQATLEMDKNRTTVQERDPFNMSRCPASIDFGQYDIQTWYSAPYPQEYARLTKLFLCEFCLKYMKSISMLGRHLQKCLWRTPPGTEIYRKDGLSVFEVDGNISKIYCQNLCLLAKLFLDHKTLYYDVEPFLFYVLTRNDDKGCHLVGYFSKEKLSALKYNVSCIMTMPQYQRQGYGRFLIDFSYLLSKREGQPGTPEKPLSDLGRVSYTSYWKSVVLEYLHLIRDSNSFSIQDIVKEKAMYPSDVAYTLSILSFLRRDPNGQVIVSIDWGVVEEHYQKQENNPRRLKLDAEALRWSPLLPGHNTSSHMDSDEMEDTERCKEKLSKSLLVNDRTSREDAYVFKDEEDNDFEPSFRSLKSERRKSLTLKENQIAVEGFKEKRNGHSHAERKLSVEECGHKDDYDTGKDHNNRKGILDSTVIRNGSKKGASSSSLYNYKNEDDVTQDISSESILPKNQMEVSSFSKHRRREDEVSRKDRKSEEDQCRDSAENSHLLKNKTSELVEVNDVDKENRRETENHVESSSRKDRMSKREIKVVKNEEMRRDDVNKREIENREDSSSQRNKKKANSEIVSEERMKDSSHMRFKRTDDSRKVTKSKRTEDEIKPKSPSKEDVKSRKEERKSQLLYMQSDKVHDERNHGRNRKRVDRDGIFEESRREISPSRRNSELDQVVCIDEVSKAYIDKNHTMSQRKGDRDIENSGKRREHSHVKAKRSDSNNLAKEKRREGHAKNRRLEIESASVEEYQRNILPSKDKRKGDDEPEDNHRASPLRRKRTDSERIHSDNPRERSRRRLDSEESREDSCSPKKRHLDYGERDNEKKESSASRKKRLDSSETEESRDRSKYQKYHESPETLQEKRRDSSRIRKKHEEKEDVKEVSHAKNKRALEENMEDRSRESSRGSRRVDVEYKEEGSKENLYSRSRRKHDDEEKDHHHHHHHREHSSRSKRRGEMHEQNDQHESSMRRKRIETEEDSGIREGSSSKTRRGEVDIDIDMHIPSKDSSRHRRKAEEQYSVVEHQPTFHRESSRCRKRQELIAEMKKETLEVKKISADLPSETEKCHRLRSKTQNSAAVGVSNSREARRRKHSEMDEEETRYDSPVKSQQKPKRVEIEDYLIPKYKRAKRYDGDRSERSSRREREAEKAKKLEEESKTRKSKRVEEQSEHLKVKKTKLSTTLRRSLRGVHAEEEEEEEEDGVDGGDLEMPHLEPMVDIGKRPESPEPDQTSAEKTCENETRDIKSVPPSDKTDTSSSSNNKKVQEEPAVVRKRGWPKGVPRGPKTTSRGRGRGTGRPGRPPGRPPKNDGGEKSSSTERSDVQEILSADQDSMPVNQEEEKVLSLHDCEDTNLIEEEVEEEDQKIEALEKACTIQNVVDRKTPEPEEGKNEEYKGSGMIDSHNEVQVSKDCNILSSVDSRDVEVSEKGVEENEDEMEVEKENHDPAKDTCIEKEASGDAQEELSEADKAVASIMNGSSEPLVNSTCMEPETFSSSPPPAEVPEAPECKSGDGRVDEAYQEEVTKAVESIWGGTEERESTMVEESRPSVVVDEPKIPSPRAPSISASLPSSPIPSSPVPVSSLPATPLAPTPLPASPLPTTPLSTTPLPPTPIPPSPLTTSPLVSSPPRHSDSPNILSSSPLQPENAVPPQSPDHMRSPVSSPPNSPIPSTPPPAPAPPSPTSPSPVPSPLPPESPLEPPCAPAPLSPTSPATSPSPVSPSSLGSPASIHSPASPMPSVPVEDEVSSPPRQMALEADESLCQLPTVVRCEQLSEVPSLSSVSSHPSQENHSRDSKHCGHIIEDVQTPQPEEEKLTGEHDESLEHKRNSLHNGDRVPAMMPTVPDTIKAAGCQEENLASQMEQTYESVDAPNVDNHPTGQEAARTHDLTLDVGDGPKVVNSSAGNTPPSSCGSTNTTSVITRQAPTPTPPHQQEVGSMGVFTPDSTTNSVHSMHGYSQGEFDVSQLGIESPTSISSNEMAHSVEAPQQASTPQSYNDCAQITNQQVQPPTPTHVQPTTPTHVQPTTPTHVQPSTPTHTQPTTPTPPHITRTTPTPTPILPQPLSQPLSQAPQTIISQAATGIQTIPAIGIPIVTVPHTQPHHPPTKQPSKQRHIQPKPPAQTQTQNSAVASRPPSNLGTQLSSQSLASMHASSQAHMMTQRMMASTPHPPSGLGQHHPMSHHHGAHTPHPPRTHVTHTHPQMQNFSHPNYMMSHQQMLGHQGYLTQPSVNSYAQAHTPAHSSSYMTSVIQSRMGGAQQVSSQNSSSSASSTSSSQRGGHGSSGSSNTCGPVAGNYHFLNSSPPGPSPTPTPIGGGQHHVGGVQGSASSCSIARLQQLTNGIMDIVPPPPPCGGATPPPHTVTPPPSHTVTPPPTATAAAQRNMTPPISNLQSQVPLSYKYKPHQAAAAAQMSSNMMGPAMLGYQVNGYRMAGQPGAMSALNTSYLTNPSFMNQQLPMQMMNMHPQAASQYQDPRSQPQNTMYPPYSYMSPLQLNGTMRR</sequence>
<feature type="compositionally biased region" description="Polar residues" evidence="17">
    <location>
        <begin position="1498"/>
        <end position="1510"/>
    </location>
</feature>
<comment type="subcellular location">
    <subcellularLocation>
        <location evidence="1">Nucleus</location>
    </subcellularLocation>
</comment>
<feature type="compositionally biased region" description="Low complexity" evidence="17">
    <location>
        <begin position="2042"/>
        <end position="2052"/>
    </location>
</feature>
<dbReference type="Pfam" id="PF00628">
    <property type="entry name" value="PHD"/>
    <property type="match status" value="1"/>
</dbReference>
<feature type="region of interest" description="Disordered" evidence="17">
    <location>
        <begin position="2200"/>
        <end position="2260"/>
    </location>
</feature>
<keyword evidence="14" id="KW-0539">Nucleus</keyword>
<feature type="compositionally biased region" description="Low complexity" evidence="17">
    <location>
        <begin position="367"/>
        <end position="381"/>
    </location>
</feature>
<feature type="compositionally biased region" description="Low complexity" evidence="17">
    <location>
        <begin position="1985"/>
        <end position="1994"/>
    </location>
</feature>
<dbReference type="GO" id="GO:0003712">
    <property type="term" value="F:transcription coregulator activity"/>
    <property type="evidence" value="ECO:0007669"/>
    <property type="project" value="TreeGrafter"/>
</dbReference>
<feature type="compositionally biased region" description="Basic and acidic residues" evidence="17">
    <location>
        <begin position="1006"/>
        <end position="1056"/>
    </location>
</feature>
<evidence type="ECO:0000256" key="17">
    <source>
        <dbReference type="SAM" id="MobiDB-lite"/>
    </source>
</evidence>
<feature type="region of interest" description="Disordered" evidence="17">
    <location>
        <begin position="1950"/>
        <end position="2181"/>
    </location>
</feature>
<dbReference type="GO" id="GO:0005634">
    <property type="term" value="C:nucleus"/>
    <property type="evidence" value="ECO:0007669"/>
    <property type="project" value="UniProtKB-SubCell"/>
</dbReference>
<feature type="compositionally biased region" description="Low complexity" evidence="17">
    <location>
        <begin position="2133"/>
        <end position="2156"/>
    </location>
</feature>
<feature type="region of interest" description="Disordered" evidence="17">
    <location>
        <begin position="1801"/>
        <end position="1829"/>
    </location>
</feature>
<keyword evidence="12" id="KW-0156">Chromatin regulator</keyword>
<dbReference type="EMBL" id="JAXCGZ010011428">
    <property type="protein sequence ID" value="KAK7074863.1"/>
    <property type="molecule type" value="Genomic_DNA"/>
</dbReference>
<dbReference type="Pfam" id="PF01853">
    <property type="entry name" value="MOZ_SAS"/>
    <property type="match status" value="1"/>
</dbReference>
<dbReference type="EC" id="2.3.1.48" evidence="3"/>
<dbReference type="FunFam" id="3.30.60.60:FF:000001">
    <property type="entry name" value="Histone acetyltransferase"/>
    <property type="match status" value="1"/>
</dbReference>
<feature type="compositionally biased region" description="Polar residues" evidence="17">
    <location>
        <begin position="2543"/>
        <end position="2562"/>
    </location>
</feature>
<evidence type="ECO:0000259" key="18">
    <source>
        <dbReference type="PROSITE" id="PS50016"/>
    </source>
</evidence>
<keyword evidence="8" id="KW-0479">Metal-binding</keyword>
<dbReference type="Pfam" id="PF21524">
    <property type="entry name" value="SAMD1_WH"/>
    <property type="match status" value="1"/>
</dbReference>
<feature type="compositionally biased region" description="Basic and acidic residues" evidence="17">
    <location>
        <begin position="1660"/>
        <end position="1670"/>
    </location>
</feature>
<feature type="compositionally biased region" description="Pro residues" evidence="17">
    <location>
        <begin position="2031"/>
        <end position="2041"/>
    </location>
</feature>
<feature type="compositionally biased region" description="Basic and acidic residues" evidence="17">
    <location>
        <begin position="1184"/>
        <end position="1199"/>
    </location>
</feature>
<feature type="region of interest" description="Disordered" evidence="17">
    <location>
        <begin position="1484"/>
        <end position="1768"/>
    </location>
</feature>
<feature type="compositionally biased region" description="Acidic residues" evidence="17">
    <location>
        <begin position="1618"/>
        <end position="1632"/>
    </location>
</feature>
<evidence type="ECO:0000313" key="21">
    <source>
        <dbReference type="EMBL" id="KAK7074863.1"/>
    </source>
</evidence>
<dbReference type="InterPro" id="IPR002717">
    <property type="entry name" value="HAT_MYST-type"/>
</dbReference>
<evidence type="ECO:0000256" key="1">
    <source>
        <dbReference type="ARBA" id="ARBA00004123"/>
    </source>
</evidence>
<keyword evidence="9 16" id="KW-0863">Zinc-finger</keyword>
<feature type="compositionally biased region" description="Basic and acidic residues" evidence="17">
    <location>
        <begin position="1417"/>
        <end position="1434"/>
    </location>
</feature>
<feature type="region of interest" description="Disordered" evidence="17">
    <location>
        <begin position="2764"/>
        <end position="2802"/>
    </location>
</feature>
<feature type="compositionally biased region" description="Basic residues" evidence="17">
    <location>
        <begin position="2601"/>
        <end position="2620"/>
    </location>
</feature>
<feature type="compositionally biased region" description="Basic and acidic residues" evidence="17">
    <location>
        <begin position="1803"/>
        <end position="1819"/>
    </location>
</feature>
<dbReference type="GO" id="GO:0010484">
    <property type="term" value="F:histone H3 acetyltransferase activity"/>
    <property type="evidence" value="ECO:0007669"/>
    <property type="project" value="TreeGrafter"/>
</dbReference>
<feature type="compositionally biased region" description="Basic and acidic residues" evidence="17">
    <location>
        <begin position="834"/>
        <end position="848"/>
    </location>
</feature>
<feature type="compositionally biased region" description="Low complexity" evidence="17">
    <location>
        <begin position="2563"/>
        <end position="2581"/>
    </location>
</feature>
<feature type="region of interest" description="Disordered" evidence="17">
    <location>
        <begin position="732"/>
        <end position="757"/>
    </location>
</feature>
<comment type="caution">
    <text evidence="21">The sequence shown here is derived from an EMBL/GenBank/DDBJ whole genome shotgun (WGS) entry which is preliminary data.</text>
</comment>
<keyword evidence="4" id="KW-0678">Repressor</keyword>
<feature type="region of interest" description="Disordered" evidence="17">
    <location>
        <begin position="2428"/>
        <end position="2491"/>
    </location>
</feature>
<feature type="active site" description="Proton donor/acceptor" evidence="15">
    <location>
        <position position="632"/>
    </location>
</feature>
<feature type="compositionally biased region" description="Basic and acidic residues" evidence="17">
    <location>
        <begin position="1731"/>
        <end position="1747"/>
    </location>
</feature>
<evidence type="ECO:0000256" key="7">
    <source>
        <dbReference type="ARBA" id="ARBA00022679"/>
    </source>
</evidence>
<dbReference type="InterPro" id="IPR011011">
    <property type="entry name" value="Znf_FYVE_PHD"/>
</dbReference>
<dbReference type="GO" id="GO:0040029">
    <property type="term" value="P:epigenetic regulation of gene expression"/>
    <property type="evidence" value="ECO:0007669"/>
    <property type="project" value="UniProtKB-ARBA"/>
</dbReference>
<feature type="compositionally biased region" description="Gly residues" evidence="17">
    <location>
        <begin position="10"/>
        <end position="19"/>
    </location>
</feature>
<feature type="compositionally biased region" description="Low complexity" evidence="17">
    <location>
        <begin position="2200"/>
        <end position="2210"/>
    </location>
</feature>
<feature type="compositionally biased region" description="Basic and acidic residues" evidence="17">
    <location>
        <begin position="1556"/>
        <end position="1597"/>
    </location>
</feature>
<evidence type="ECO:0000259" key="19">
    <source>
        <dbReference type="PROSITE" id="PS51726"/>
    </source>
</evidence>
<dbReference type="Gene3D" id="1.10.10.10">
    <property type="entry name" value="Winged helix-like DNA-binding domain superfamily/Winged helix DNA-binding domain"/>
    <property type="match status" value="1"/>
</dbReference>
<protein>
    <recommendedName>
        <fullName evidence="3">histone acetyltransferase</fullName>
        <ecNumber evidence="3">2.3.1.48</ecNumber>
    </recommendedName>
</protein>
<evidence type="ECO:0000256" key="13">
    <source>
        <dbReference type="ARBA" id="ARBA00022990"/>
    </source>
</evidence>
<evidence type="ECO:0000256" key="9">
    <source>
        <dbReference type="ARBA" id="ARBA00022771"/>
    </source>
</evidence>
<dbReference type="PROSITE" id="PS51726">
    <property type="entry name" value="MYST_HAT"/>
    <property type="match status" value="1"/>
</dbReference>
<feature type="compositionally biased region" description="Basic and acidic residues" evidence="17">
    <location>
        <begin position="1843"/>
        <end position="1855"/>
    </location>
</feature>
<feature type="compositionally biased region" description="Basic and acidic residues" evidence="17">
    <location>
        <begin position="1381"/>
        <end position="1395"/>
    </location>
</feature>
<reference evidence="21 22" key="1">
    <citation type="submission" date="2023-11" db="EMBL/GenBank/DDBJ databases">
        <title>Halocaridina rubra genome assembly.</title>
        <authorList>
            <person name="Smith C."/>
        </authorList>
    </citation>
    <scope>NUCLEOTIDE SEQUENCE [LARGE SCALE GENOMIC DNA]</scope>
    <source>
        <strain evidence="21">EP-1</strain>
        <tissue evidence="21">Whole</tissue>
    </source>
</reference>
<keyword evidence="10" id="KW-0862">Zinc</keyword>
<accession>A0AAN8X6H1</accession>
<dbReference type="Gene3D" id="3.40.630.30">
    <property type="match status" value="1"/>
</dbReference>
<evidence type="ECO:0000256" key="2">
    <source>
        <dbReference type="ARBA" id="ARBA00010107"/>
    </source>
</evidence>
<feature type="compositionally biased region" description="Basic and acidic residues" evidence="17">
    <location>
        <begin position="1864"/>
        <end position="1881"/>
    </location>
</feature>
<evidence type="ECO:0000256" key="10">
    <source>
        <dbReference type="ARBA" id="ARBA00022833"/>
    </source>
</evidence>
<feature type="region of interest" description="Disordered" evidence="17">
    <location>
        <begin position="1"/>
        <end position="22"/>
    </location>
</feature>
<feature type="domain" description="PHD-type" evidence="18">
    <location>
        <begin position="217"/>
        <end position="272"/>
    </location>
</feature>
<feature type="region of interest" description="Disordered" evidence="17">
    <location>
        <begin position="879"/>
        <end position="1461"/>
    </location>
</feature>
<evidence type="ECO:0000256" key="3">
    <source>
        <dbReference type="ARBA" id="ARBA00013184"/>
    </source>
</evidence>
<feature type="compositionally biased region" description="Basic and acidic residues" evidence="17">
    <location>
        <begin position="1145"/>
        <end position="1169"/>
    </location>
</feature>
<evidence type="ECO:0000256" key="5">
    <source>
        <dbReference type="ARBA" id="ARBA00022499"/>
    </source>
</evidence>
<feature type="compositionally biased region" description="Low complexity" evidence="17">
    <location>
        <begin position="2677"/>
        <end position="2699"/>
    </location>
</feature>
<feature type="compositionally biased region" description="Basic and acidic residues" evidence="17">
    <location>
        <begin position="1958"/>
        <end position="1970"/>
    </location>
</feature>
<evidence type="ECO:0000256" key="8">
    <source>
        <dbReference type="ARBA" id="ARBA00022723"/>
    </source>
</evidence>
<dbReference type="PROSITE" id="PS52014">
    <property type="entry name" value="SAMD1_WH"/>
    <property type="match status" value="1"/>
</dbReference>
<evidence type="ECO:0000256" key="14">
    <source>
        <dbReference type="ARBA" id="ARBA00023242"/>
    </source>
</evidence>
<feature type="domain" description="MYST-type HAT" evidence="19">
    <location>
        <begin position="456"/>
        <end position="732"/>
    </location>
</feature>
<keyword evidence="6" id="KW-0597">Phosphoprotein</keyword>
<dbReference type="GO" id="GO:0070776">
    <property type="term" value="C:MOZ/MORF histone acetyltransferase complex"/>
    <property type="evidence" value="ECO:0007669"/>
    <property type="project" value="TreeGrafter"/>
</dbReference>
<feature type="compositionally biased region" description="Polar residues" evidence="17">
    <location>
        <begin position="2323"/>
        <end position="2348"/>
    </location>
</feature>
<feature type="compositionally biased region" description="Gly residues" evidence="17">
    <location>
        <begin position="2735"/>
        <end position="2746"/>
    </location>
</feature>
<feature type="compositionally biased region" description="Basic and acidic residues" evidence="17">
    <location>
        <begin position="940"/>
        <end position="992"/>
    </location>
</feature>
<proteinExistence type="inferred from homology"/>
<dbReference type="InterPro" id="IPR019787">
    <property type="entry name" value="Znf_PHD-finger"/>
</dbReference>
<name>A0AAN8X6H1_HALRR</name>
<dbReference type="GO" id="GO:0003682">
    <property type="term" value="F:chromatin binding"/>
    <property type="evidence" value="ECO:0007669"/>
    <property type="project" value="TreeGrafter"/>
</dbReference>
<feature type="compositionally biased region" description="Basic residues" evidence="17">
    <location>
        <begin position="2522"/>
        <end position="2538"/>
    </location>
</feature>
<dbReference type="PANTHER" id="PTHR10615:SF217">
    <property type="entry name" value="HISTONE ACETYLTRANSFERASE"/>
    <property type="match status" value="1"/>
</dbReference>
<feature type="compositionally biased region" description="Low complexity" evidence="17">
    <location>
        <begin position="2428"/>
        <end position="2476"/>
    </location>
</feature>
<dbReference type="PROSITE" id="PS50016">
    <property type="entry name" value="ZF_PHD_2"/>
    <property type="match status" value="2"/>
</dbReference>
<feature type="compositionally biased region" description="Pro residues" evidence="17">
    <location>
        <begin position="2011"/>
        <end position="2024"/>
    </location>
</feature>
<dbReference type="SUPFAM" id="SSF57903">
    <property type="entry name" value="FYVE/PHD zinc finger"/>
    <property type="match status" value="2"/>
</dbReference>
<evidence type="ECO:0000256" key="6">
    <source>
        <dbReference type="ARBA" id="ARBA00022553"/>
    </source>
</evidence>
<feature type="compositionally biased region" description="Basic and acidic residues" evidence="17">
    <location>
        <begin position="2211"/>
        <end position="2226"/>
    </location>
</feature>
<feature type="region of interest" description="Disordered" evidence="17">
    <location>
        <begin position="2517"/>
        <end position="2621"/>
    </location>
</feature>
<feature type="compositionally biased region" description="Basic and acidic residues" evidence="17">
    <location>
        <begin position="902"/>
        <end position="923"/>
    </location>
</feature>
<dbReference type="InterPro" id="IPR050603">
    <property type="entry name" value="MYST_HAT"/>
</dbReference>
<feature type="compositionally biased region" description="Polar residues" evidence="17">
    <location>
        <begin position="2057"/>
        <end position="2067"/>
    </location>
</feature>
<evidence type="ECO:0000256" key="15">
    <source>
        <dbReference type="PIRSR" id="PIRSR602717-51"/>
    </source>
</evidence>
<dbReference type="SUPFAM" id="SSF55729">
    <property type="entry name" value="Acyl-CoA N-acyltransferases (Nat)"/>
    <property type="match status" value="1"/>
</dbReference>
<keyword evidence="21" id="KW-0012">Acyltransferase</keyword>
<feature type="compositionally biased region" description="Basic and acidic residues" evidence="17">
    <location>
        <begin position="1208"/>
        <end position="1347"/>
    </location>
</feature>
<dbReference type="InterPro" id="IPR036388">
    <property type="entry name" value="WH-like_DNA-bd_sf"/>
</dbReference>
<feature type="region of interest" description="Disordered" evidence="17">
    <location>
        <begin position="1841"/>
        <end position="1890"/>
    </location>
</feature>
<feature type="compositionally biased region" description="Basic and acidic residues" evidence="17">
    <location>
        <begin position="2234"/>
        <end position="2250"/>
    </location>
</feature>
<feature type="compositionally biased region" description="Basic and acidic residues" evidence="17">
    <location>
        <begin position="1109"/>
        <end position="1135"/>
    </location>
</feature>
<feature type="compositionally biased region" description="Low complexity" evidence="17">
    <location>
        <begin position="1671"/>
        <end position="1687"/>
    </location>
</feature>
<organism evidence="21 22">
    <name type="scientific">Halocaridina rubra</name>
    <name type="common">Hawaiian red shrimp</name>
    <dbReference type="NCBI Taxonomy" id="373956"/>
    <lineage>
        <taxon>Eukaryota</taxon>
        <taxon>Metazoa</taxon>
        <taxon>Ecdysozoa</taxon>
        <taxon>Arthropoda</taxon>
        <taxon>Crustacea</taxon>
        <taxon>Multicrustacea</taxon>
        <taxon>Malacostraca</taxon>
        <taxon>Eumalacostraca</taxon>
        <taxon>Eucarida</taxon>
        <taxon>Decapoda</taxon>
        <taxon>Pleocyemata</taxon>
        <taxon>Caridea</taxon>
        <taxon>Atyoidea</taxon>
        <taxon>Atyidae</taxon>
        <taxon>Halocaridina</taxon>
    </lineage>
</organism>
<keyword evidence="13" id="KW-0007">Acetylation</keyword>
<dbReference type="SMART" id="SM00249">
    <property type="entry name" value="PHD"/>
    <property type="match status" value="2"/>
</dbReference>
<keyword evidence="22" id="KW-1185">Reference proteome</keyword>
<evidence type="ECO:0000256" key="11">
    <source>
        <dbReference type="ARBA" id="ARBA00022843"/>
    </source>
</evidence>
<dbReference type="InterPro" id="IPR013083">
    <property type="entry name" value="Znf_RING/FYVE/PHD"/>
</dbReference>
<dbReference type="Proteomes" id="UP001381693">
    <property type="component" value="Unassembled WGS sequence"/>
</dbReference>
<feature type="compositionally biased region" description="Basic residues" evidence="17">
    <location>
        <begin position="1365"/>
        <end position="1380"/>
    </location>
</feature>
<dbReference type="Pfam" id="PF17772">
    <property type="entry name" value="zf-MYST"/>
    <property type="match status" value="1"/>
</dbReference>
<feature type="region of interest" description="Disordered" evidence="17">
    <location>
        <begin position="2674"/>
        <end position="2750"/>
    </location>
</feature>
<feature type="compositionally biased region" description="Polar residues" evidence="17">
    <location>
        <begin position="327"/>
        <end position="342"/>
    </location>
</feature>
<feature type="domain" description="PHD-type" evidence="18">
    <location>
        <begin position="269"/>
        <end position="321"/>
    </location>
</feature>
<dbReference type="GO" id="GO:0003677">
    <property type="term" value="F:DNA binding"/>
    <property type="evidence" value="ECO:0007669"/>
    <property type="project" value="InterPro"/>
</dbReference>
<dbReference type="PANTHER" id="PTHR10615">
    <property type="entry name" value="HISTONE ACETYLTRANSFERASE"/>
    <property type="match status" value="1"/>
</dbReference>
<keyword evidence="7 21" id="KW-0808">Transferase</keyword>
<feature type="compositionally biased region" description="Basic and acidic residues" evidence="17">
    <location>
        <begin position="1079"/>
        <end position="1100"/>
    </location>
</feature>
<feature type="compositionally biased region" description="Pro residues" evidence="17">
    <location>
        <begin position="2768"/>
        <end position="2797"/>
    </location>
</feature>
<comment type="similarity">
    <text evidence="2">Belongs to the MYST (SAS/MOZ) family.</text>
</comment>
<feature type="compositionally biased region" description="Basic and acidic residues" evidence="17">
    <location>
        <begin position="1452"/>
        <end position="1461"/>
    </location>
</feature>
<keyword evidence="11" id="KW-0832">Ubl conjugation</keyword>
<dbReference type="InterPro" id="IPR001965">
    <property type="entry name" value="Znf_PHD"/>
</dbReference>
<feature type="region of interest" description="Disordered" evidence="17">
    <location>
        <begin position="834"/>
        <end position="867"/>
    </location>
</feature>
<dbReference type="GO" id="GO:0006357">
    <property type="term" value="P:regulation of transcription by RNA polymerase II"/>
    <property type="evidence" value="ECO:0007669"/>
    <property type="project" value="TreeGrafter"/>
</dbReference>
<feature type="domain" description="SAMD1-like winged helix (WH)" evidence="20">
    <location>
        <begin position="19"/>
        <end position="92"/>
    </location>
</feature>
<evidence type="ECO:0000256" key="16">
    <source>
        <dbReference type="PROSITE-ProRule" id="PRU00146"/>
    </source>
</evidence>
<keyword evidence="5" id="KW-1017">Isopeptide bond</keyword>
<evidence type="ECO:0000259" key="20">
    <source>
        <dbReference type="PROSITE" id="PS52014"/>
    </source>
</evidence>
<dbReference type="InterPro" id="IPR048589">
    <property type="entry name" value="SAMD1-like_WH"/>
</dbReference>
<evidence type="ECO:0000256" key="12">
    <source>
        <dbReference type="ARBA" id="ARBA00022853"/>
    </source>
</evidence>
<evidence type="ECO:0000256" key="4">
    <source>
        <dbReference type="ARBA" id="ARBA00022491"/>
    </source>
</evidence>
<feature type="region of interest" description="Disordered" evidence="17">
    <location>
        <begin position="2323"/>
        <end position="2359"/>
    </location>
</feature>
<feature type="compositionally biased region" description="Basic and acidic residues" evidence="17">
    <location>
        <begin position="384"/>
        <end position="414"/>
    </location>
</feature>
<feature type="region of interest" description="Disordered" evidence="17">
    <location>
        <begin position="1903"/>
        <end position="1938"/>
    </location>
</feature>
<dbReference type="Gene3D" id="3.30.40.10">
    <property type="entry name" value="Zinc/RING finger domain, C3HC4 (zinc finger)"/>
    <property type="match status" value="2"/>
</dbReference>
<feature type="compositionally biased region" description="Pro residues" evidence="17">
    <location>
        <begin position="2085"/>
        <end position="2132"/>
    </location>
</feature>
<dbReference type="InterPro" id="IPR016181">
    <property type="entry name" value="Acyl_CoA_acyltransferase"/>
</dbReference>
<dbReference type="Gene3D" id="3.30.60.60">
    <property type="entry name" value="N-acetyl transferase-like"/>
    <property type="match status" value="1"/>
</dbReference>
<feature type="region of interest" description="Disordered" evidence="17">
    <location>
        <begin position="326"/>
        <end position="427"/>
    </location>
</feature>
<evidence type="ECO:0000313" key="22">
    <source>
        <dbReference type="Proteomes" id="UP001381693"/>
    </source>
</evidence>
<dbReference type="GO" id="GO:0008270">
    <property type="term" value="F:zinc ion binding"/>
    <property type="evidence" value="ECO:0007669"/>
    <property type="project" value="UniProtKB-KW"/>
</dbReference>